<name>A0A9X3ERW5_9BACT</name>
<evidence type="ECO:0000256" key="1">
    <source>
        <dbReference type="SAM" id="MobiDB-lite"/>
    </source>
</evidence>
<dbReference type="EMBL" id="JAPNKE010000002">
    <property type="protein sequence ID" value="MCY1008992.1"/>
    <property type="molecule type" value="Genomic_DNA"/>
</dbReference>
<accession>A0A9X3ERW5</accession>
<dbReference type="AlphaFoldDB" id="A0A9X3ERW5"/>
<evidence type="ECO:0000313" key="3">
    <source>
        <dbReference type="Proteomes" id="UP001150924"/>
    </source>
</evidence>
<protein>
    <submittedName>
        <fullName evidence="2">Uncharacterized protein</fullName>
    </submittedName>
</protein>
<sequence length="113" mass="11298">MNVHCACGPGCNVGAFASAAAGASALAGLVAGTAPAACPRSPPQAALIQAIDTTHPASARSDMPADYRDSPRSTIPGRDRGSSIRLDPSPGFPTAARPAFSRTRIAGNPASRD</sequence>
<reference evidence="2" key="1">
    <citation type="submission" date="2022-11" db="EMBL/GenBank/DDBJ databases">
        <title>Minimal conservation of predation-associated metabolite biosynthetic gene clusters underscores biosynthetic potential of Myxococcota including descriptions for ten novel species: Archangium lansinium sp. nov., Myxococcus landrumus sp. nov., Nannocystis bai.</title>
        <authorList>
            <person name="Ahearne A."/>
            <person name="Stevens C."/>
            <person name="Phillips K."/>
        </authorList>
    </citation>
    <scope>NUCLEOTIDE SEQUENCE</scope>
    <source>
        <strain evidence="2">Na p29</strain>
    </source>
</reference>
<proteinExistence type="predicted"/>
<gene>
    <name evidence="2" type="ORF">OV079_26225</name>
</gene>
<keyword evidence="3" id="KW-1185">Reference proteome</keyword>
<comment type="caution">
    <text evidence="2">The sequence shown here is derived from an EMBL/GenBank/DDBJ whole genome shotgun (WGS) entry which is preliminary data.</text>
</comment>
<dbReference type="Proteomes" id="UP001150924">
    <property type="component" value="Unassembled WGS sequence"/>
</dbReference>
<feature type="region of interest" description="Disordered" evidence="1">
    <location>
        <begin position="54"/>
        <end position="113"/>
    </location>
</feature>
<evidence type="ECO:0000313" key="2">
    <source>
        <dbReference type="EMBL" id="MCY1008992.1"/>
    </source>
</evidence>
<feature type="compositionally biased region" description="Basic and acidic residues" evidence="1">
    <location>
        <begin position="63"/>
        <end position="82"/>
    </location>
</feature>
<dbReference type="RefSeq" id="WP_267771646.1">
    <property type="nucleotide sequence ID" value="NZ_JAPNKE010000002.1"/>
</dbReference>
<organism evidence="2 3">
    <name type="scientific">Nannocystis pusilla</name>
    <dbReference type="NCBI Taxonomy" id="889268"/>
    <lineage>
        <taxon>Bacteria</taxon>
        <taxon>Pseudomonadati</taxon>
        <taxon>Myxococcota</taxon>
        <taxon>Polyangia</taxon>
        <taxon>Nannocystales</taxon>
        <taxon>Nannocystaceae</taxon>
        <taxon>Nannocystis</taxon>
    </lineage>
</organism>